<evidence type="ECO:0000313" key="3">
    <source>
        <dbReference type="Proteomes" id="UP000639643"/>
    </source>
</evidence>
<dbReference type="Proteomes" id="UP000639643">
    <property type="component" value="Unassembled WGS sequence"/>
</dbReference>
<protein>
    <submittedName>
        <fullName evidence="2">Uncharacterized protein</fullName>
    </submittedName>
</protein>
<reference evidence="2" key="1">
    <citation type="journal article" date="2020" name="Phytopathology">
        <title>Genome Sequence Resources of Colletotrichum truncatum, C. plurivorum, C. musicola, and C. sojae: Four Species Pathogenic to Soybean (Glycine max).</title>
        <authorList>
            <person name="Rogerio F."/>
            <person name="Boufleur T.R."/>
            <person name="Ciampi-Guillardi M."/>
            <person name="Sukno S.A."/>
            <person name="Thon M.R."/>
            <person name="Massola Junior N.S."/>
            <person name="Baroncelli R."/>
        </authorList>
    </citation>
    <scope>NUCLEOTIDE SEQUENCE</scope>
    <source>
        <strain evidence="2">LFN0074</strain>
    </source>
</reference>
<dbReference type="EMBL" id="WIGM01000112">
    <property type="protein sequence ID" value="KAF6839516.1"/>
    <property type="molecule type" value="Genomic_DNA"/>
</dbReference>
<feature type="region of interest" description="Disordered" evidence="1">
    <location>
        <begin position="51"/>
        <end position="75"/>
    </location>
</feature>
<gene>
    <name evidence="2" type="ORF">CMUS01_04226</name>
</gene>
<dbReference type="AlphaFoldDB" id="A0A8H6KZ02"/>
<keyword evidence="3" id="KW-1185">Reference proteome</keyword>
<organism evidence="2 3">
    <name type="scientific">Colletotrichum musicola</name>
    <dbReference type="NCBI Taxonomy" id="2175873"/>
    <lineage>
        <taxon>Eukaryota</taxon>
        <taxon>Fungi</taxon>
        <taxon>Dikarya</taxon>
        <taxon>Ascomycota</taxon>
        <taxon>Pezizomycotina</taxon>
        <taxon>Sordariomycetes</taxon>
        <taxon>Hypocreomycetidae</taxon>
        <taxon>Glomerellales</taxon>
        <taxon>Glomerellaceae</taxon>
        <taxon>Colletotrichum</taxon>
        <taxon>Colletotrichum orchidearum species complex</taxon>
    </lineage>
</organism>
<evidence type="ECO:0000256" key="1">
    <source>
        <dbReference type="SAM" id="MobiDB-lite"/>
    </source>
</evidence>
<accession>A0A8H6KZ02</accession>
<evidence type="ECO:0000313" key="2">
    <source>
        <dbReference type="EMBL" id="KAF6839516.1"/>
    </source>
</evidence>
<name>A0A8H6KZ02_9PEZI</name>
<comment type="caution">
    <text evidence="2">The sequence shown here is derived from an EMBL/GenBank/DDBJ whole genome shotgun (WGS) entry which is preliminary data.</text>
</comment>
<sequence length="97" mass="10272">MRADEGRASWSWSTDCAVSFVRLADRMLAITAASVWSRIFSAPSEILRTSQSHEAAGKSCAHGSGTDDNRSSQPMAVAATARVTENGITTPGVPFLT</sequence>
<proteinExistence type="predicted"/>